<dbReference type="Proteomes" id="UP000178579">
    <property type="component" value="Unassembled WGS sequence"/>
</dbReference>
<dbReference type="EMBL" id="MEXV01000017">
    <property type="protein sequence ID" value="OGD12508.1"/>
    <property type="molecule type" value="Genomic_DNA"/>
</dbReference>
<dbReference type="GO" id="GO:0016811">
    <property type="term" value="F:hydrolase activity, acting on carbon-nitrogen (but not peptide) bonds, in linear amides"/>
    <property type="evidence" value="ECO:0007669"/>
    <property type="project" value="TreeGrafter"/>
</dbReference>
<dbReference type="InterPro" id="IPR003737">
    <property type="entry name" value="GlcNAc_PI_deacetylase-related"/>
</dbReference>
<dbReference type="Pfam" id="PF02585">
    <property type="entry name" value="PIG-L"/>
    <property type="match status" value="1"/>
</dbReference>
<dbReference type="PANTHER" id="PTHR12993:SF30">
    <property type="entry name" value="N-ACETYL-ALPHA-D-GLUCOSAMINYL L-MALATE DEACETYLASE 1"/>
    <property type="match status" value="1"/>
</dbReference>
<name>A0A1F5A2F6_9BACT</name>
<sequence length="233" mass="27009">MTGSTKLYIVGVVKAILHVNSRNVVIVAAHPDDEVLGCGGTISKLIKSGHRVILLYLSSGDSQEERREKEALRVCDFFQISSHYFLRLKGPSFKVSSPNIQKVIRIFKLITPTLVYINHDQESDYEHRIAFQLVTESYWRYNHQVSFEKRAMGIVLYEVHRLLLTHNLVEDISAEMDTKMKAMSLYHSQLKSTRWDLAIKGLNQYRGRLHNQMKFAEVFQVKILNSILPYLHY</sequence>
<comment type="caution">
    <text evidence="1">The sequence shown here is derived from an EMBL/GenBank/DDBJ whole genome shotgun (WGS) entry which is preliminary data.</text>
</comment>
<evidence type="ECO:0008006" key="3">
    <source>
        <dbReference type="Google" id="ProtNLM"/>
    </source>
</evidence>
<dbReference type="InterPro" id="IPR024078">
    <property type="entry name" value="LmbE-like_dom_sf"/>
</dbReference>
<dbReference type="PANTHER" id="PTHR12993">
    <property type="entry name" value="N-ACETYLGLUCOSAMINYL-PHOSPHATIDYLINOSITOL DE-N-ACETYLASE-RELATED"/>
    <property type="match status" value="1"/>
</dbReference>
<protein>
    <recommendedName>
        <fullName evidence="3">GlcNAc-PI de-N-acetylase</fullName>
    </recommendedName>
</protein>
<dbReference type="Gene3D" id="3.40.50.10320">
    <property type="entry name" value="LmbE-like"/>
    <property type="match status" value="1"/>
</dbReference>
<dbReference type="SUPFAM" id="SSF102588">
    <property type="entry name" value="LmbE-like"/>
    <property type="match status" value="1"/>
</dbReference>
<proteinExistence type="predicted"/>
<dbReference type="AlphaFoldDB" id="A0A1F5A2F6"/>
<gene>
    <name evidence="1" type="ORF">A2576_00655</name>
</gene>
<organism evidence="1 2">
    <name type="scientific">Candidatus Amesbacteria bacterium RIFOXYD1_FULL_47_9</name>
    <dbReference type="NCBI Taxonomy" id="1797267"/>
    <lineage>
        <taxon>Bacteria</taxon>
        <taxon>Candidatus Amesiibacteriota</taxon>
    </lineage>
</organism>
<accession>A0A1F5A2F6</accession>
<reference evidence="1 2" key="1">
    <citation type="journal article" date="2016" name="Nat. Commun.">
        <title>Thousands of microbial genomes shed light on interconnected biogeochemical processes in an aquifer system.</title>
        <authorList>
            <person name="Anantharaman K."/>
            <person name="Brown C.T."/>
            <person name="Hug L.A."/>
            <person name="Sharon I."/>
            <person name="Castelle C.J."/>
            <person name="Probst A.J."/>
            <person name="Thomas B.C."/>
            <person name="Singh A."/>
            <person name="Wilkins M.J."/>
            <person name="Karaoz U."/>
            <person name="Brodie E.L."/>
            <person name="Williams K.H."/>
            <person name="Hubbard S.S."/>
            <person name="Banfield J.F."/>
        </authorList>
    </citation>
    <scope>NUCLEOTIDE SEQUENCE [LARGE SCALE GENOMIC DNA]</scope>
</reference>
<evidence type="ECO:0000313" key="2">
    <source>
        <dbReference type="Proteomes" id="UP000178579"/>
    </source>
</evidence>
<evidence type="ECO:0000313" key="1">
    <source>
        <dbReference type="EMBL" id="OGD12508.1"/>
    </source>
</evidence>